<dbReference type="KEGG" id="ocn:CUC15_16470"/>
<dbReference type="AlphaFoldDB" id="A0A345PK98"/>
<dbReference type="Proteomes" id="UP000253908">
    <property type="component" value="Chromosome"/>
</dbReference>
<reference evidence="3" key="1">
    <citation type="submission" date="2017-11" db="EMBL/GenBank/DDBJ databases">
        <authorList>
            <person name="Zhu W."/>
        </authorList>
    </citation>
    <scope>NUCLEOTIDE SEQUENCE [LARGE SCALE GENOMIC DNA]</scope>
    <source>
        <strain evidence="3">160</strain>
    </source>
</reference>
<proteinExistence type="predicted"/>
<accession>A0A345PK98</accession>
<keyword evidence="1" id="KW-0732">Signal</keyword>
<dbReference type="OrthoDB" id="2719974at2"/>
<organism evidence="2 3">
    <name type="scientific">Oceanobacillus zhaokaii</name>
    <dbReference type="NCBI Taxonomy" id="2052660"/>
    <lineage>
        <taxon>Bacteria</taxon>
        <taxon>Bacillati</taxon>
        <taxon>Bacillota</taxon>
        <taxon>Bacilli</taxon>
        <taxon>Bacillales</taxon>
        <taxon>Bacillaceae</taxon>
        <taxon>Oceanobacillus</taxon>
    </lineage>
</organism>
<name>A0A345PK98_9BACI</name>
<keyword evidence="3" id="KW-1185">Reference proteome</keyword>
<dbReference type="RefSeq" id="WP_114917714.1">
    <property type="nucleotide sequence ID" value="NZ_CP024848.1"/>
</dbReference>
<feature type="signal peptide" evidence="1">
    <location>
        <begin position="1"/>
        <end position="21"/>
    </location>
</feature>
<gene>
    <name evidence="2" type="ORF">CUC15_16470</name>
</gene>
<dbReference type="PROSITE" id="PS51257">
    <property type="entry name" value="PROKAR_LIPOPROTEIN"/>
    <property type="match status" value="1"/>
</dbReference>
<feature type="chain" id="PRO_5039695449" description="DUF4878 domain-containing protein" evidence="1">
    <location>
        <begin position="22"/>
        <end position="146"/>
    </location>
</feature>
<evidence type="ECO:0000256" key="1">
    <source>
        <dbReference type="SAM" id="SignalP"/>
    </source>
</evidence>
<protein>
    <recommendedName>
        <fullName evidence="4">DUF4878 domain-containing protein</fullName>
    </recommendedName>
</protein>
<sequence>MKKRFTALFLFILLFLSGCMGGGAAGAVEGMYKAAINGNGEQIDQIFSQADEYDSYYLDDLIDELASNVMDQDGIDNMKIKEIKRNMLNKAAVEDLDNEFDSNWNLVGVQLDKDYLYVWVLKEVSGNYFIVYGEDFDQEEFEEMLK</sequence>
<evidence type="ECO:0000313" key="3">
    <source>
        <dbReference type="Proteomes" id="UP000253908"/>
    </source>
</evidence>
<evidence type="ECO:0008006" key="4">
    <source>
        <dbReference type="Google" id="ProtNLM"/>
    </source>
</evidence>
<dbReference type="EMBL" id="CP024848">
    <property type="protein sequence ID" value="AXI10428.1"/>
    <property type="molecule type" value="Genomic_DNA"/>
</dbReference>
<evidence type="ECO:0000313" key="2">
    <source>
        <dbReference type="EMBL" id="AXI10428.1"/>
    </source>
</evidence>